<feature type="transmembrane region" description="Helical" evidence="1">
    <location>
        <begin position="122"/>
        <end position="145"/>
    </location>
</feature>
<feature type="transmembrane region" description="Helical" evidence="1">
    <location>
        <begin position="49"/>
        <end position="69"/>
    </location>
</feature>
<evidence type="ECO:0000256" key="1">
    <source>
        <dbReference type="SAM" id="Phobius"/>
    </source>
</evidence>
<dbReference type="PANTHER" id="PTHR33802:SF1">
    <property type="entry name" value="XK-RELATED PROTEIN"/>
    <property type="match status" value="1"/>
</dbReference>
<proteinExistence type="predicted"/>
<accession>A0A8J5CVQ2</accession>
<evidence type="ECO:0000313" key="3">
    <source>
        <dbReference type="Proteomes" id="UP000770661"/>
    </source>
</evidence>
<dbReference type="PANTHER" id="PTHR33802">
    <property type="entry name" value="SI:CH211-161H7.5-RELATED"/>
    <property type="match status" value="1"/>
</dbReference>
<organism evidence="2 3">
    <name type="scientific">Chionoecetes opilio</name>
    <name type="common">Atlantic snow crab</name>
    <name type="synonym">Cancer opilio</name>
    <dbReference type="NCBI Taxonomy" id="41210"/>
    <lineage>
        <taxon>Eukaryota</taxon>
        <taxon>Metazoa</taxon>
        <taxon>Ecdysozoa</taxon>
        <taxon>Arthropoda</taxon>
        <taxon>Crustacea</taxon>
        <taxon>Multicrustacea</taxon>
        <taxon>Malacostraca</taxon>
        <taxon>Eumalacostraca</taxon>
        <taxon>Eucarida</taxon>
        <taxon>Decapoda</taxon>
        <taxon>Pleocyemata</taxon>
        <taxon>Brachyura</taxon>
        <taxon>Eubrachyura</taxon>
        <taxon>Majoidea</taxon>
        <taxon>Majidae</taxon>
        <taxon>Chionoecetes</taxon>
    </lineage>
</organism>
<dbReference type="EMBL" id="JACEEZ010011739">
    <property type="protein sequence ID" value="KAG0721140.1"/>
    <property type="molecule type" value="Genomic_DNA"/>
</dbReference>
<sequence length="370" mass="41060">MILGGEEEEEATVCRGHLHVDHPDHEINFLSLASDWHVTVMGEEHQGGVVALVVINFLIFCGTVTLNQLSAFPEFAGGLFNRRQDPAVSYGLGVQSPGIFNSTPGNLSARYEIDVTPAGFTFLVWSVIYVWLLLAHLYALILLCRRNAVGPVYVTPAVLNTGFLITYTLNLLANVAWLFLWDNQLLIYSSAVLWFIAITNWIALGFLHGNVYIHGPWMCRHAKVDLWMYRILWHNGLATYTTWTTIAALLNLGIALRYEAGLAMQLVVYVVLGSLSGILVLWFLLENTVLDRFVRYTITPYAVVVLAMAGIYVKQYATATMETGYFIVVLLGVAVFCLVARLGLVIVRAVKSPLYVNNKVGDDPVLSFAA</sequence>
<feature type="transmembrane region" description="Helical" evidence="1">
    <location>
        <begin position="296"/>
        <end position="313"/>
    </location>
</feature>
<feature type="transmembrane region" description="Helical" evidence="1">
    <location>
        <begin position="262"/>
        <end position="284"/>
    </location>
</feature>
<name>A0A8J5CVQ2_CHIOP</name>
<keyword evidence="1" id="KW-0472">Membrane</keyword>
<evidence type="ECO:0000313" key="2">
    <source>
        <dbReference type="EMBL" id="KAG0721140.1"/>
    </source>
</evidence>
<dbReference type="OrthoDB" id="5586934at2759"/>
<keyword evidence="1" id="KW-0812">Transmembrane</keyword>
<dbReference type="Proteomes" id="UP000770661">
    <property type="component" value="Unassembled WGS sequence"/>
</dbReference>
<gene>
    <name evidence="2" type="ORF">GWK47_047044</name>
</gene>
<dbReference type="AlphaFoldDB" id="A0A8J5CVQ2"/>
<feature type="transmembrane region" description="Helical" evidence="1">
    <location>
        <begin position="232"/>
        <end position="256"/>
    </location>
</feature>
<feature type="transmembrane region" description="Helical" evidence="1">
    <location>
        <begin position="186"/>
        <end position="211"/>
    </location>
</feature>
<protein>
    <submittedName>
        <fullName evidence="2">Uncharacterized protein</fullName>
    </submittedName>
</protein>
<comment type="caution">
    <text evidence="2">The sequence shown here is derived from an EMBL/GenBank/DDBJ whole genome shotgun (WGS) entry which is preliminary data.</text>
</comment>
<feature type="transmembrane region" description="Helical" evidence="1">
    <location>
        <begin position="157"/>
        <end position="180"/>
    </location>
</feature>
<keyword evidence="3" id="KW-1185">Reference proteome</keyword>
<keyword evidence="1" id="KW-1133">Transmembrane helix</keyword>
<feature type="transmembrane region" description="Helical" evidence="1">
    <location>
        <begin position="325"/>
        <end position="347"/>
    </location>
</feature>
<reference evidence="2" key="1">
    <citation type="submission" date="2020-07" db="EMBL/GenBank/DDBJ databases">
        <title>The High-quality genome of the commercially important snow crab, Chionoecetes opilio.</title>
        <authorList>
            <person name="Jeong J.-H."/>
            <person name="Ryu S."/>
        </authorList>
    </citation>
    <scope>NUCLEOTIDE SEQUENCE</scope>
    <source>
        <strain evidence="2">MADBK_172401_WGS</strain>
        <tissue evidence="2">Digestive gland</tissue>
    </source>
</reference>